<organism evidence="4 5">
    <name type="scientific">Streptomyces caledonius</name>
    <dbReference type="NCBI Taxonomy" id="3134107"/>
    <lineage>
        <taxon>Bacteria</taxon>
        <taxon>Bacillati</taxon>
        <taxon>Actinomycetota</taxon>
        <taxon>Actinomycetes</taxon>
        <taxon>Kitasatosporales</taxon>
        <taxon>Streptomycetaceae</taxon>
        <taxon>Streptomyces</taxon>
    </lineage>
</organism>
<evidence type="ECO:0000313" key="5">
    <source>
        <dbReference type="Proteomes" id="UP001382904"/>
    </source>
</evidence>
<evidence type="ECO:0000313" key="4">
    <source>
        <dbReference type="EMBL" id="MEJ8642034.1"/>
    </source>
</evidence>
<feature type="region of interest" description="Disordered" evidence="3">
    <location>
        <begin position="1"/>
        <end position="74"/>
    </location>
</feature>
<keyword evidence="2" id="KW-0597">Phosphoprotein</keyword>
<dbReference type="InterPro" id="IPR050091">
    <property type="entry name" value="PKS_NRPS_Biosynth_Enz"/>
</dbReference>
<sequence>MPALAPGAPSHRHGRHRGRGRTAAARRGRRRVRARRPRHRPPHRGPPAGGVLVRTSRRRGPARPPPPTGRDGPRAAAAIDILNALEPTVATTTGTSLRALLAGSERLPADPEGLRLVGRALQLALTAWWRSAGITPATVIGVGEGRWAAAHAAGRIGTDQALAANSAGTDGSVLPLHLCEDAREAAALAARLAASKRHVHLDLGAATPLPTALGQLHCQGVPVDWAGLHPLGARHAELPHYPWQHKSYWWGRTR</sequence>
<proteinExistence type="predicted"/>
<dbReference type="InterPro" id="IPR016035">
    <property type="entry name" value="Acyl_Trfase/lysoPLipase"/>
</dbReference>
<evidence type="ECO:0000256" key="1">
    <source>
        <dbReference type="ARBA" id="ARBA00022450"/>
    </source>
</evidence>
<keyword evidence="1" id="KW-0596">Phosphopantetheine</keyword>
<comment type="caution">
    <text evidence="4">The sequence shown here is derived from an EMBL/GenBank/DDBJ whole genome shotgun (WGS) entry which is preliminary data.</text>
</comment>
<dbReference type="Gene3D" id="3.30.70.3290">
    <property type="match status" value="1"/>
</dbReference>
<feature type="compositionally biased region" description="Basic residues" evidence="3">
    <location>
        <begin position="10"/>
        <end position="43"/>
    </location>
</feature>
<protein>
    <recommendedName>
        <fullName evidence="6">Polyketide synthase</fullName>
    </recommendedName>
</protein>
<dbReference type="SUPFAM" id="SSF52151">
    <property type="entry name" value="FabD/lysophospholipase-like"/>
    <property type="match status" value="1"/>
</dbReference>
<gene>
    <name evidence="4" type="ORF">WKI68_12245</name>
</gene>
<dbReference type="EMBL" id="JBBKAM010000002">
    <property type="protein sequence ID" value="MEJ8642034.1"/>
    <property type="molecule type" value="Genomic_DNA"/>
</dbReference>
<dbReference type="PANTHER" id="PTHR43775:SF37">
    <property type="entry name" value="SI:DKEY-61P9.11"/>
    <property type="match status" value="1"/>
</dbReference>
<evidence type="ECO:0000256" key="3">
    <source>
        <dbReference type="SAM" id="MobiDB-lite"/>
    </source>
</evidence>
<dbReference type="Gene3D" id="3.40.366.10">
    <property type="entry name" value="Malonyl-Coenzyme A Acyl Carrier Protein, domain 2"/>
    <property type="match status" value="2"/>
</dbReference>
<evidence type="ECO:0000256" key="2">
    <source>
        <dbReference type="ARBA" id="ARBA00022553"/>
    </source>
</evidence>
<reference evidence="4 5" key="1">
    <citation type="submission" date="2024-03" db="EMBL/GenBank/DDBJ databases">
        <title>Novel Streptomyces species of biotechnological and ecological value are a feature of Machair soil.</title>
        <authorList>
            <person name="Prole J.R."/>
            <person name="Goodfellow M."/>
            <person name="Allenby N."/>
            <person name="Ward A.C."/>
        </authorList>
    </citation>
    <scope>NUCLEOTIDE SEQUENCE [LARGE SCALE GENOMIC DNA]</scope>
    <source>
        <strain evidence="4 5">MS1.HAVA.3</strain>
    </source>
</reference>
<accession>A0ABU8U2C5</accession>
<dbReference type="PANTHER" id="PTHR43775">
    <property type="entry name" value="FATTY ACID SYNTHASE"/>
    <property type="match status" value="1"/>
</dbReference>
<keyword evidence="5" id="KW-1185">Reference proteome</keyword>
<evidence type="ECO:0008006" key="6">
    <source>
        <dbReference type="Google" id="ProtNLM"/>
    </source>
</evidence>
<dbReference type="InterPro" id="IPR001227">
    <property type="entry name" value="Ac_transferase_dom_sf"/>
</dbReference>
<dbReference type="Proteomes" id="UP001382904">
    <property type="component" value="Unassembled WGS sequence"/>
</dbReference>
<name>A0ABU8U2C5_9ACTN</name>